<feature type="non-terminal residue" evidence="1">
    <location>
        <position position="1"/>
    </location>
</feature>
<dbReference type="EMBL" id="JARKIF010000034">
    <property type="protein sequence ID" value="KAJ7611025.1"/>
    <property type="molecule type" value="Genomic_DNA"/>
</dbReference>
<gene>
    <name evidence="1" type="ORF">FB45DRAFT_682384</name>
</gene>
<organism evidence="1 2">
    <name type="scientific">Roridomyces roridus</name>
    <dbReference type="NCBI Taxonomy" id="1738132"/>
    <lineage>
        <taxon>Eukaryota</taxon>
        <taxon>Fungi</taxon>
        <taxon>Dikarya</taxon>
        <taxon>Basidiomycota</taxon>
        <taxon>Agaricomycotina</taxon>
        <taxon>Agaricomycetes</taxon>
        <taxon>Agaricomycetidae</taxon>
        <taxon>Agaricales</taxon>
        <taxon>Marasmiineae</taxon>
        <taxon>Mycenaceae</taxon>
        <taxon>Roridomyces</taxon>
    </lineage>
</organism>
<proteinExistence type="predicted"/>
<reference evidence="1" key="1">
    <citation type="submission" date="2023-03" db="EMBL/GenBank/DDBJ databases">
        <title>Massive genome expansion in bonnet fungi (Mycena s.s.) driven by repeated elements and novel gene families across ecological guilds.</title>
        <authorList>
            <consortium name="Lawrence Berkeley National Laboratory"/>
            <person name="Harder C.B."/>
            <person name="Miyauchi S."/>
            <person name="Viragh M."/>
            <person name="Kuo A."/>
            <person name="Thoen E."/>
            <person name="Andreopoulos B."/>
            <person name="Lu D."/>
            <person name="Skrede I."/>
            <person name="Drula E."/>
            <person name="Henrissat B."/>
            <person name="Morin E."/>
            <person name="Kohler A."/>
            <person name="Barry K."/>
            <person name="LaButti K."/>
            <person name="Morin E."/>
            <person name="Salamov A."/>
            <person name="Lipzen A."/>
            <person name="Mereny Z."/>
            <person name="Hegedus B."/>
            <person name="Baldrian P."/>
            <person name="Stursova M."/>
            <person name="Weitz H."/>
            <person name="Taylor A."/>
            <person name="Grigoriev I.V."/>
            <person name="Nagy L.G."/>
            <person name="Martin F."/>
            <person name="Kauserud H."/>
        </authorList>
    </citation>
    <scope>NUCLEOTIDE SEQUENCE</scope>
    <source>
        <strain evidence="1">9284</strain>
    </source>
</reference>
<name>A0AAD7F9S9_9AGAR</name>
<protein>
    <submittedName>
        <fullName evidence="1">Uncharacterized protein</fullName>
    </submittedName>
</protein>
<evidence type="ECO:0000313" key="1">
    <source>
        <dbReference type="EMBL" id="KAJ7611025.1"/>
    </source>
</evidence>
<dbReference type="AlphaFoldDB" id="A0AAD7F9S9"/>
<feature type="non-terminal residue" evidence="1">
    <location>
        <position position="69"/>
    </location>
</feature>
<keyword evidence="2" id="KW-1185">Reference proteome</keyword>
<evidence type="ECO:0000313" key="2">
    <source>
        <dbReference type="Proteomes" id="UP001221142"/>
    </source>
</evidence>
<dbReference type="Proteomes" id="UP001221142">
    <property type="component" value="Unassembled WGS sequence"/>
</dbReference>
<sequence length="69" mass="7756">TLYVDQRLAEALGWTHDAPSTGVPLTLAGWEPSYFAITQKDSNEEQLVQATIERFRNPRVQAVLQALKD</sequence>
<accession>A0AAD7F9S9</accession>
<comment type="caution">
    <text evidence="1">The sequence shown here is derived from an EMBL/GenBank/DDBJ whole genome shotgun (WGS) entry which is preliminary data.</text>
</comment>